<dbReference type="AlphaFoldDB" id="A0A7R9KCC9"/>
<organism evidence="2">
    <name type="scientific">Medioppia subpectinata</name>
    <dbReference type="NCBI Taxonomy" id="1979941"/>
    <lineage>
        <taxon>Eukaryota</taxon>
        <taxon>Metazoa</taxon>
        <taxon>Ecdysozoa</taxon>
        <taxon>Arthropoda</taxon>
        <taxon>Chelicerata</taxon>
        <taxon>Arachnida</taxon>
        <taxon>Acari</taxon>
        <taxon>Acariformes</taxon>
        <taxon>Sarcoptiformes</taxon>
        <taxon>Oribatida</taxon>
        <taxon>Brachypylina</taxon>
        <taxon>Oppioidea</taxon>
        <taxon>Oppiidae</taxon>
        <taxon>Medioppia</taxon>
    </lineage>
</organism>
<keyword evidence="3" id="KW-1185">Reference proteome</keyword>
<evidence type="ECO:0000313" key="2">
    <source>
        <dbReference type="EMBL" id="CAD7620445.1"/>
    </source>
</evidence>
<dbReference type="InterPro" id="IPR001619">
    <property type="entry name" value="Sec1-like"/>
</dbReference>
<accession>A0A7R9KCC9</accession>
<evidence type="ECO:0000256" key="1">
    <source>
        <dbReference type="ARBA" id="ARBA00009884"/>
    </source>
</evidence>
<protein>
    <submittedName>
        <fullName evidence="2">Uncharacterized protein</fullName>
    </submittedName>
</protein>
<comment type="similarity">
    <text evidence="1">Belongs to the STXBP/unc-18/SEC1 family.</text>
</comment>
<dbReference type="EMBL" id="CAJPIZ010000234">
    <property type="protein sequence ID" value="CAG2100875.1"/>
    <property type="molecule type" value="Genomic_DNA"/>
</dbReference>
<gene>
    <name evidence="2" type="ORF">OSB1V03_LOCUS931</name>
</gene>
<dbReference type="GO" id="GO:0016192">
    <property type="term" value="P:vesicle-mediated transport"/>
    <property type="evidence" value="ECO:0007669"/>
    <property type="project" value="InterPro"/>
</dbReference>
<dbReference type="OrthoDB" id="2228at2759"/>
<dbReference type="Gene3D" id="3.40.50.2060">
    <property type="match status" value="1"/>
</dbReference>
<reference evidence="2" key="1">
    <citation type="submission" date="2020-11" db="EMBL/GenBank/DDBJ databases">
        <authorList>
            <person name="Tran Van P."/>
        </authorList>
    </citation>
    <scope>NUCLEOTIDE SEQUENCE</scope>
</reference>
<sequence length="80" mass="8918">MALKLVVGQKIINDVVRASRKKGEWKVLIVDPLGMRMISSCTKMHEIAAEGITIVEDIGKKREPLPNMEAIYLISPTDKV</sequence>
<dbReference type="InterPro" id="IPR043154">
    <property type="entry name" value="Sec-1-like_dom1"/>
</dbReference>
<dbReference type="Pfam" id="PF00995">
    <property type="entry name" value="Sec1"/>
    <property type="match status" value="1"/>
</dbReference>
<evidence type="ECO:0000313" key="3">
    <source>
        <dbReference type="Proteomes" id="UP000759131"/>
    </source>
</evidence>
<dbReference type="PANTHER" id="PTHR11679">
    <property type="entry name" value="VESICLE PROTEIN SORTING-ASSOCIATED"/>
    <property type="match status" value="1"/>
</dbReference>
<dbReference type="EMBL" id="OC854809">
    <property type="protein sequence ID" value="CAD7620445.1"/>
    <property type="molecule type" value="Genomic_DNA"/>
</dbReference>
<dbReference type="SUPFAM" id="SSF56815">
    <property type="entry name" value="Sec1/munc18-like (SM) proteins"/>
    <property type="match status" value="1"/>
</dbReference>
<name>A0A7R9KCC9_9ACAR</name>
<proteinExistence type="inferred from homology"/>
<dbReference type="InterPro" id="IPR036045">
    <property type="entry name" value="Sec1-like_sf"/>
</dbReference>
<dbReference type="Proteomes" id="UP000759131">
    <property type="component" value="Unassembled WGS sequence"/>
</dbReference>